<dbReference type="EMBL" id="CAJNIZ010033847">
    <property type="protein sequence ID" value="CAE7548395.1"/>
    <property type="molecule type" value="Genomic_DNA"/>
</dbReference>
<dbReference type="Proteomes" id="UP000649617">
    <property type="component" value="Unassembled WGS sequence"/>
</dbReference>
<dbReference type="AlphaFoldDB" id="A0A812TY84"/>
<organism evidence="1 2">
    <name type="scientific">Symbiodinium pilosum</name>
    <name type="common">Dinoflagellate</name>
    <dbReference type="NCBI Taxonomy" id="2952"/>
    <lineage>
        <taxon>Eukaryota</taxon>
        <taxon>Sar</taxon>
        <taxon>Alveolata</taxon>
        <taxon>Dinophyceae</taxon>
        <taxon>Suessiales</taxon>
        <taxon>Symbiodiniaceae</taxon>
        <taxon>Symbiodinium</taxon>
    </lineage>
</organism>
<reference evidence="1" key="1">
    <citation type="submission" date="2021-02" db="EMBL/GenBank/DDBJ databases">
        <authorList>
            <person name="Dougan E. K."/>
            <person name="Rhodes N."/>
            <person name="Thang M."/>
            <person name="Chan C."/>
        </authorList>
    </citation>
    <scope>NUCLEOTIDE SEQUENCE</scope>
</reference>
<keyword evidence="2" id="KW-1185">Reference proteome</keyword>
<proteinExistence type="predicted"/>
<protein>
    <submittedName>
        <fullName evidence="1">Uncharacterized protein</fullName>
    </submittedName>
</protein>
<dbReference type="OrthoDB" id="446052at2759"/>
<evidence type="ECO:0000313" key="1">
    <source>
        <dbReference type="EMBL" id="CAE7548395.1"/>
    </source>
</evidence>
<gene>
    <name evidence="1" type="ORF">SPIL2461_LOCUS14557</name>
</gene>
<name>A0A812TY84_SYMPI</name>
<comment type="caution">
    <text evidence="1">The sequence shown here is derived from an EMBL/GenBank/DDBJ whole genome shotgun (WGS) entry which is preliminary data.</text>
</comment>
<sequence>MRPSIQAEQAKAKAAKASAWKNAVPVPGKLTGVAPGTALQFDLYDPSLTIEVLFGNTLSGASLLEAILSWYLDAELDVPWFTEGETGGPGTRNVIRSPLSRDLQECTVARYVERIKEEGLSQIVAGEAIFRWRTADKQFPLLAGGFNHRAEALYRCAADFGENENVRDALKRGLRKVKVLHWGTPDAIFSKVVSLLNQFHHGSGCNHWDLLAEAIAEFSCARVHVTGLPALKLEAAWRAECCVTRLNTYNPKYPQAYADFISSKSSSGEFNGWFKQQNPYLNVLSLAHNLQQLEIYDDLLAWSNAHVDYLDPTYNAQQCVGQMHALTVMLMGSQKKFVERPVLKMMVLEALKACASNSVSSISQSIGLIVTCTCAALFHCVHALLC</sequence>
<accession>A0A812TY84</accession>
<evidence type="ECO:0000313" key="2">
    <source>
        <dbReference type="Proteomes" id="UP000649617"/>
    </source>
</evidence>